<keyword evidence="6 10" id="KW-0548">Nucleotidyltransferase</keyword>
<comment type="catalytic activity">
    <reaction evidence="9 10">
        <text>RNA(n) + a ribonucleoside 5'-triphosphate = RNA(n+1) + diphosphate</text>
        <dbReference type="Rhea" id="RHEA:21248"/>
        <dbReference type="Rhea" id="RHEA-COMP:14527"/>
        <dbReference type="Rhea" id="RHEA-COMP:17342"/>
        <dbReference type="ChEBI" id="CHEBI:33019"/>
        <dbReference type="ChEBI" id="CHEBI:61557"/>
        <dbReference type="ChEBI" id="CHEBI:140395"/>
        <dbReference type="EC" id="2.7.7.6"/>
    </reaction>
</comment>
<evidence type="ECO:0000313" key="12">
    <source>
        <dbReference type="Proteomes" id="UP000823611"/>
    </source>
</evidence>
<dbReference type="NCBIfam" id="TIGR00690">
    <property type="entry name" value="rpoZ"/>
    <property type="match status" value="1"/>
</dbReference>
<comment type="function">
    <text evidence="10">Promotes RNA polymerase assembly. Latches the N- and C-terminal regions of the beta' subunit thereby facilitating its interaction with the beta and alpha subunits.</text>
</comment>
<dbReference type="InterPro" id="IPR036161">
    <property type="entry name" value="RPB6/omega-like_sf"/>
</dbReference>
<dbReference type="SUPFAM" id="SSF63562">
    <property type="entry name" value="RPB6/omega subunit-like"/>
    <property type="match status" value="1"/>
</dbReference>
<comment type="similarity">
    <text evidence="1 10">Belongs to the RNA polymerase subunit omega family.</text>
</comment>
<dbReference type="PANTHER" id="PTHR34476">
    <property type="entry name" value="DNA-DIRECTED RNA POLYMERASE SUBUNIT OMEGA"/>
    <property type="match status" value="1"/>
</dbReference>
<proteinExistence type="inferred from homology"/>
<reference evidence="11" key="1">
    <citation type="submission" date="2020-10" db="EMBL/GenBank/DDBJ databases">
        <authorList>
            <person name="Gilroy R."/>
        </authorList>
    </citation>
    <scope>NUCLEOTIDE SEQUENCE</scope>
    <source>
        <strain evidence="11">F6-4510</strain>
    </source>
</reference>
<dbReference type="EC" id="2.7.7.6" evidence="2 10"/>
<protein>
    <recommendedName>
        <fullName evidence="3 10">DNA-directed RNA polymerase subunit omega</fullName>
        <shortName evidence="10">RNAP omega subunit</shortName>
        <ecNumber evidence="2 10">2.7.7.6</ecNumber>
    </recommendedName>
    <alternativeName>
        <fullName evidence="10">RNA polymerase omega subunit</fullName>
    </alternativeName>
    <alternativeName>
        <fullName evidence="8 10">Transcriptase subunit omega</fullName>
    </alternativeName>
</protein>
<evidence type="ECO:0000256" key="2">
    <source>
        <dbReference type="ARBA" id="ARBA00012418"/>
    </source>
</evidence>
<dbReference type="InterPro" id="IPR006110">
    <property type="entry name" value="Pol_omega/Rpo6/RPB6"/>
</dbReference>
<dbReference type="EMBL" id="JADIMX010000062">
    <property type="protein sequence ID" value="MBO8434319.1"/>
    <property type="molecule type" value="Genomic_DNA"/>
</dbReference>
<gene>
    <name evidence="10" type="primary">rpoZ</name>
    <name evidence="11" type="ORF">IAC55_03235</name>
</gene>
<evidence type="ECO:0000256" key="7">
    <source>
        <dbReference type="ARBA" id="ARBA00023163"/>
    </source>
</evidence>
<name>A0A9D9DUN7_9FIRM</name>
<evidence type="ECO:0000256" key="8">
    <source>
        <dbReference type="ARBA" id="ARBA00029924"/>
    </source>
</evidence>
<dbReference type="GO" id="GO:0000428">
    <property type="term" value="C:DNA-directed RNA polymerase complex"/>
    <property type="evidence" value="ECO:0007669"/>
    <property type="project" value="UniProtKB-KW"/>
</dbReference>
<evidence type="ECO:0000256" key="3">
    <source>
        <dbReference type="ARBA" id="ARBA00013725"/>
    </source>
</evidence>
<dbReference type="Proteomes" id="UP000823611">
    <property type="component" value="Unassembled WGS sequence"/>
</dbReference>
<dbReference type="Gene3D" id="3.90.940.10">
    <property type="match status" value="1"/>
</dbReference>
<dbReference type="GO" id="GO:0006351">
    <property type="term" value="P:DNA-templated transcription"/>
    <property type="evidence" value="ECO:0007669"/>
    <property type="project" value="UniProtKB-UniRule"/>
</dbReference>
<reference evidence="11" key="2">
    <citation type="journal article" date="2021" name="PeerJ">
        <title>Extensive microbial diversity within the chicken gut microbiome revealed by metagenomics and culture.</title>
        <authorList>
            <person name="Gilroy R."/>
            <person name="Ravi A."/>
            <person name="Getino M."/>
            <person name="Pursley I."/>
            <person name="Horton D.L."/>
            <person name="Alikhan N.F."/>
            <person name="Baker D."/>
            <person name="Gharbi K."/>
            <person name="Hall N."/>
            <person name="Watson M."/>
            <person name="Adriaenssens E.M."/>
            <person name="Foster-Nyarko E."/>
            <person name="Jarju S."/>
            <person name="Secka A."/>
            <person name="Antonio M."/>
            <person name="Oren A."/>
            <person name="Chaudhuri R.R."/>
            <person name="La Ragione R."/>
            <person name="Hildebrand F."/>
            <person name="Pallen M.J."/>
        </authorList>
    </citation>
    <scope>NUCLEOTIDE SEQUENCE</scope>
    <source>
        <strain evidence="11">F6-4510</strain>
    </source>
</reference>
<organism evidence="11 12">
    <name type="scientific">Candidatus Fimicola merdigallinarum</name>
    <dbReference type="NCBI Taxonomy" id="2840819"/>
    <lineage>
        <taxon>Bacteria</taxon>
        <taxon>Bacillati</taxon>
        <taxon>Bacillota</taxon>
        <taxon>Clostridia</taxon>
        <taxon>Lachnospirales</taxon>
        <taxon>Lachnospiraceae</taxon>
        <taxon>Lachnospiraceae incertae sedis</taxon>
        <taxon>Candidatus Fimicola</taxon>
    </lineage>
</organism>
<evidence type="ECO:0000256" key="1">
    <source>
        <dbReference type="ARBA" id="ARBA00006711"/>
    </source>
</evidence>
<dbReference type="AlphaFoldDB" id="A0A9D9DUN7"/>
<sequence>MLRPSYTDLLEVLNKDADKVDAINSRYTIVIAAAKRARQLIDGDEPLTMNYTVNKPVSIAVNELYENKIKIIQNAEKTAEEEAVVSDEENATIEE</sequence>
<dbReference type="SMART" id="SM01409">
    <property type="entry name" value="RNA_pol_Rpb6"/>
    <property type="match status" value="1"/>
</dbReference>
<accession>A0A9D9DUN7</accession>
<evidence type="ECO:0000256" key="10">
    <source>
        <dbReference type="HAMAP-Rule" id="MF_00366"/>
    </source>
</evidence>
<evidence type="ECO:0000256" key="5">
    <source>
        <dbReference type="ARBA" id="ARBA00022679"/>
    </source>
</evidence>
<evidence type="ECO:0000256" key="6">
    <source>
        <dbReference type="ARBA" id="ARBA00022695"/>
    </source>
</evidence>
<dbReference type="GO" id="GO:0003899">
    <property type="term" value="F:DNA-directed RNA polymerase activity"/>
    <property type="evidence" value="ECO:0007669"/>
    <property type="project" value="UniProtKB-UniRule"/>
</dbReference>
<keyword evidence="7 10" id="KW-0804">Transcription</keyword>
<dbReference type="HAMAP" id="MF_00366">
    <property type="entry name" value="RNApol_bact_RpoZ"/>
    <property type="match status" value="1"/>
</dbReference>
<keyword evidence="5 10" id="KW-0808">Transferase</keyword>
<comment type="caution">
    <text evidence="11">The sequence shown here is derived from an EMBL/GenBank/DDBJ whole genome shotgun (WGS) entry which is preliminary data.</text>
</comment>
<dbReference type="GO" id="GO:0003677">
    <property type="term" value="F:DNA binding"/>
    <property type="evidence" value="ECO:0007669"/>
    <property type="project" value="UniProtKB-UniRule"/>
</dbReference>
<dbReference type="PANTHER" id="PTHR34476:SF1">
    <property type="entry name" value="DNA-DIRECTED RNA POLYMERASE SUBUNIT OMEGA"/>
    <property type="match status" value="1"/>
</dbReference>
<dbReference type="Pfam" id="PF01192">
    <property type="entry name" value="RNA_pol_Rpb6"/>
    <property type="match status" value="1"/>
</dbReference>
<keyword evidence="4 10" id="KW-0240">DNA-directed RNA polymerase</keyword>
<evidence type="ECO:0000256" key="4">
    <source>
        <dbReference type="ARBA" id="ARBA00022478"/>
    </source>
</evidence>
<comment type="subunit">
    <text evidence="10">The RNAP catalytic core consists of 2 alpha, 1 beta, 1 beta' and 1 omega subunit. When a sigma factor is associated with the core the holoenzyme is formed, which can initiate transcription.</text>
</comment>
<evidence type="ECO:0000256" key="9">
    <source>
        <dbReference type="ARBA" id="ARBA00048552"/>
    </source>
</evidence>
<dbReference type="InterPro" id="IPR003716">
    <property type="entry name" value="DNA-dir_RNA_pol_omega"/>
</dbReference>
<evidence type="ECO:0000313" key="11">
    <source>
        <dbReference type="EMBL" id="MBO8434319.1"/>
    </source>
</evidence>